<sequence length="145" mass="15198">MKCPAPRCTEAFNGPDAWDHRMEHVARHLEKAALGQEQAVLFGGPADPSLMGWATKSDVAIVRPVGQGGWLLNNPLQAASGGRGVGRKRDVTTPAFPSLSTASSVFDSGNSRAVSFSVGELSAAASVKSEIFVDEGDEDAEGEDE</sequence>
<gene>
    <name evidence="1" type="ORF">M406DRAFT_358191</name>
</gene>
<evidence type="ECO:0000313" key="2">
    <source>
        <dbReference type="Proteomes" id="UP000803844"/>
    </source>
</evidence>
<reference evidence="1" key="1">
    <citation type="journal article" date="2020" name="Phytopathology">
        <title>Genome sequence of the chestnut blight fungus Cryphonectria parasitica EP155: A fundamental resource for an archetypical invasive plant pathogen.</title>
        <authorList>
            <person name="Crouch J.A."/>
            <person name="Dawe A."/>
            <person name="Aerts A."/>
            <person name="Barry K."/>
            <person name="Churchill A.C.L."/>
            <person name="Grimwood J."/>
            <person name="Hillman B."/>
            <person name="Milgroom M.G."/>
            <person name="Pangilinan J."/>
            <person name="Smith M."/>
            <person name="Salamov A."/>
            <person name="Schmutz J."/>
            <person name="Yadav J."/>
            <person name="Grigoriev I.V."/>
            <person name="Nuss D."/>
        </authorList>
    </citation>
    <scope>NUCLEOTIDE SEQUENCE</scope>
    <source>
        <strain evidence="1">EP155</strain>
    </source>
</reference>
<dbReference type="EMBL" id="MU032352">
    <property type="protein sequence ID" value="KAF3760472.1"/>
    <property type="molecule type" value="Genomic_DNA"/>
</dbReference>
<dbReference type="AlphaFoldDB" id="A0A9P5CJT9"/>
<accession>A0A9P5CJT9</accession>
<comment type="caution">
    <text evidence="1">The sequence shown here is derived from an EMBL/GenBank/DDBJ whole genome shotgun (WGS) entry which is preliminary data.</text>
</comment>
<name>A0A9P5CJT9_CRYP1</name>
<dbReference type="RefSeq" id="XP_040771451.1">
    <property type="nucleotide sequence ID" value="XM_040923825.1"/>
</dbReference>
<dbReference type="OrthoDB" id="5388486at2759"/>
<dbReference type="GeneID" id="63840954"/>
<protein>
    <recommendedName>
        <fullName evidence="3">C2H2-type domain-containing protein</fullName>
    </recommendedName>
</protein>
<evidence type="ECO:0000313" key="1">
    <source>
        <dbReference type="EMBL" id="KAF3760472.1"/>
    </source>
</evidence>
<keyword evidence="2" id="KW-1185">Reference proteome</keyword>
<organism evidence="1 2">
    <name type="scientific">Cryphonectria parasitica (strain ATCC 38755 / EP155)</name>
    <dbReference type="NCBI Taxonomy" id="660469"/>
    <lineage>
        <taxon>Eukaryota</taxon>
        <taxon>Fungi</taxon>
        <taxon>Dikarya</taxon>
        <taxon>Ascomycota</taxon>
        <taxon>Pezizomycotina</taxon>
        <taxon>Sordariomycetes</taxon>
        <taxon>Sordariomycetidae</taxon>
        <taxon>Diaporthales</taxon>
        <taxon>Cryphonectriaceae</taxon>
        <taxon>Cryphonectria-Endothia species complex</taxon>
        <taxon>Cryphonectria</taxon>
    </lineage>
</organism>
<dbReference type="Proteomes" id="UP000803844">
    <property type="component" value="Unassembled WGS sequence"/>
</dbReference>
<evidence type="ECO:0008006" key="3">
    <source>
        <dbReference type="Google" id="ProtNLM"/>
    </source>
</evidence>
<proteinExistence type="predicted"/>